<dbReference type="AlphaFoldDB" id="A0A0F8VWL1"/>
<evidence type="ECO:0008006" key="2">
    <source>
        <dbReference type="Google" id="ProtNLM"/>
    </source>
</evidence>
<gene>
    <name evidence="1" type="ORF">LCGC14_3142480</name>
</gene>
<feature type="non-terminal residue" evidence="1">
    <location>
        <position position="1"/>
    </location>
</feature>
<name>A0A0F8VWL1_9ZZZZ</name>
<sequence>FLVDSPEEAAQASVEILGDPELGKRLGRAGKEYVREHFLMPRLLRDWLKIFIGT</sequence>
<dbReference type="SUPFAM" id="SSF53756">
    <property type="entry name" value="UDP-Glycosyltransferase/glycogen phosphorylase"/>
    <property type="match status" value="1"/>
</dbReference>
<protein>
    <recommendedName>
        <fullName evidence="2">Glycosyl transferase family 1 domain-containing protein</fullName>
    </recommendedName>
</protein>
<evidence type="ECO:0000313" key="1">
    <source>
        <dbReference type="EMBL" id="KKK48702.1"/>
    </source>
</evidence>
<accession>A0A0F8VWL1</accession>
<dbReference type="EMBL" id="LAZR01068933">
    <property type="protein sequence ID" value="KKK48702.1"/>
    <property type="molecule type" value="Genomic_DNA"/>
</dbReference>
<reference evidence="1" key="1">
    <citation type="journal article" date="2015" name="Nature">
        <title>Complex archaea that bridge the gap between prokaryotes and eukaryotes.</title>
        <authorList>
            <person name="Spang A."/>
            <person name="Saw J.H."/>
            <person name="Jorgensen S.L."/>
            <person name="Zaremba-Niedzwiedzka K."/>
            <person name="Martijn J."/>
            <person name="Lind A.E."/>
            <person name="van Eijk R."/>
            <person name="Schleper C."/>
            <person name="Guy L."/>
            <person name="Ettema T.J."/>
        </authorList>
    </citation>
    <scope>NUCLEOTIDE SEQUENCE</scope>
</reference>
<dbReference type="Gene3D" id="3.40.50.2000">
    <property type="entry name" value="Glycogen Phosphorylase B"/>
    <property type="match status" value="1"/>
</dbReference>
<comment type="caution">
    <text evidence="1">The sequence shown here is derived from an EMBL/GenBank/DDBJ whole genome shotgun (WGS) entry which is preliminary data.</text>
</comment>
<organism evidence="1">
    <name type="scientific">marine sediment metagenome</name>
    <dbReference type="NCBI Taxonomy" id="412755"/>
    <lineage>
        <taxon>unclassified sequences</taxon>
        <taxon>metagenomes</taxon>
        <taxon>ecological metagenomes</taxon>
    </lineage>
</organism>
<proteinExistence type="predicted"/>